<gene>
    <name evidence="1" type="ORF">GRF29_216g874091</name>
</gene>
<sequence>MLLPSLTTLRRPASHELTPEDIFESSLGGVFVDDLQNLHGDSDSTIVYRPSNPAYQEIELRTAYINGEEQRRKFAHYLWNAGILMAELMGGRPKPDVVDVRPKDQGWHENMTWEEGQWWTPAEEEQKWSVRGEKVLELGAGVGLGGIMSAIFGAEEVTITDYPAQPILDAITANVQKNISPDLRRKCPIDIHGHQWNVLDTPFAASHAHRYTRILAADCLWMLGEHENLAKSMAYFLSDAPEARVFVIAGFHTGRAKVVPFFEETIPEVGLEVEEIYEMDAEGRRRPWAKERNGGREDFGERKKWCVLARLRRRGVQPS</sequence>
<dbReference type="SUPFAM" id="SSF53335">
    <property type="entry name" value="S-adenosyl-L-methionine-dependent methyltransferases"/>
    <property type="match status" value="1"/>
</dbReference>
<name>A0AAN6RD32_9PLEO</name>
<dbReference type="Proteomes" id="UP001280581">
    <property type="component" value="Unassembled WGS sequence"/>
</dbReference>
<dbReference type="Gene3D" id="3.40.50.150">
    <property type="entry name" value="Vaccinia Virus protein VP39"/>
    <property type="match status" value="1"/>
</dbReference>
<reference evidence="1 2" key="1">
    <citation type="submission" date="2021-02" db="EMBL/GenBank/DDBJ databases">
        <title>Genome assembly of Pseudopithomyces chartarum.</title>
        <authorList>
            <person name="Jauregui R."/>
            <person name="Singh J."/>
            <person name="Voisey C."/>
        </authorList>
    </citation>
    <scope>NUCLEOTIDE SEQUENCE [LARGE SCALE GENOMIC DNA]</scope>
    <source>
        <strain evidence="1 2">AGR01</strain>
    </source>
</reference>
<protein>
    <recommendedName>
        <fullName evidence="3">Nicotinamide N-methyltransferase</fullName>
    </recommendedName>
</protein>
<accession>A0AAN6RD32</accession>
<dbReference type="InterPro" id="IPR029063">
    <property type="entry name" value="SAM-dependent_MTases_sf"/>
</dbReference>
<comment type="caution">
    <text evidence="1">The sequence shown here is derived from an EMBL/GenBank/DDBJ whole genome shotgun (WGS) entry which is preliminary data.</text>
</comment>
<evidence type="ECO:0000313" key="1">
    <source>
        <dbReference type="EMBL" id="KAK3197667.1"/>
    </source>
</evidence>
<dbReference type="PANTHER" id="PTHR14614:SF104">
    <property type="entry name" value="N-METHYLTRANSFERASE, PUTATIVE (AFU_ORTHOLOGUE AFUA_1G17750)-RELATED"/>
    <property type="match status" value="1"/>
</dbReference>
<keyword evidence="2" id="KW-1185">Reference proteome</keyword>
<dbReference type="GO" id="GO:0005737">
    <property type="term" value="C:cytoplasm"/>
    <property type="evidence" value="ECO:0007669"/>
    <property type="project" value="TreeGrafter"/>
</dbReference>
<dbReference type="GO" id="GO:0008757">
    <property type="term" value="F:S-adenosylmethionine-dependent methyltransferase activity"/>
    <property type="evidence" value="ECO:0007669"/>
    <property type="project" value="UniProtKB-ARBA"/>
</dbReference>
<dbReference type="AlphaFoldDB" id="A0AAN6RD32"/>
<dbReference type="PANTHER" id="PTHR14614">
    <property type="entry name" value="HEPATOCELLULAR CARCINOMA-ASSOCIATED ANTIGEN"/>
    <property type="match status" value="1"/>
</dbReference>
<dbReference type="EMBL" id="WVTA01000018">
    <property type="protein sequence ID" value="KAK3197667.1"/>
    <property type="molecule type" value="Genomic_DNA"/>
</dbReference>
<organism evidence="1 2">
    <name type="scientific">Pseudopithomyces chartarum</name>
    <dbReference type="NCBI Taxonomy" id="1892770"/>
    <lineage>
        <taxon>Eukaryota</taxon>
        <taxon>Fungi</taxon>
        <taxon>Dikarya</taxon>
        <taxon>Ascomycota</taxon>
        <taxon>Pezizomycotina</taxon>
        <taxon>Dothideomycetes</taxon>
        <taxon>Pleosporomycetidae</taxon>
        <taxon>Pleosporales</taxon>
        <taxon>Massarineae</taxon>
        <taxon>Didymosphaeriaceae</taxon>
        <taxon>Pseudopithomyces</taxon>
    </lineage>
</organism>
<proteinExistence type="predicted"/>
<dbReference type="Pfam" id="PF10294">
    <property type="entry name" value="Methyltransf_16"/>
    <property type="match status" value="1"/>
</dbReference>
<evidence type="ECO:0008006" key="3">
    <source>
        <dbReference type="Google" id="ProtNLM"/>
    </source>
</evidence>
<dbReference type="InterPro" id="IPR019410">
    <property type="entry name" value="Methyltransf_16"/>
</dbReference>
<evidence type="ECO:0000313" key="2">
    <source>
        <dbReference type="Proteomes" id="UP001280581"/>
    </source>
</evidence>